<reference evidence="6 7" key="1">
    <citation type="submission" date="2020-01" db="EMBL/GenBank/DDBJ databases">
        <authorList>
            <person name="Kim M.K."/>
        </authorList>
    </citation>
    <scope>NUCLEOTIDE SEQUENCE [LARGE SCALE GENOMIC DNA]</scope>
    <source>
        <strain evidence="6 7">172606-1</strain>
    </source>
</reference>
<accession>A0A6C0GBW4</accession>
<dbReference type="Pfam" id="PF00196">
    <property type="entry name" value="GerE"/>
    <property type="match status" value="1"/>
</dbReference>
<dbReference type="Proteomes" id="UP000480178">
    <property type="component" value="Chromosome"/>
</dbReference>
<feature type="domain" description="HTH luxR-type" evidence="4">
    <location>
        <begin position="148"/>
        <end position="213"/>
    </location>
</feature>
<dbReference type="InterPro" id="IPR039420">
    <property type="entry name" value="WalR-like"/>
</dbReference>
<dbReference type="AlphaFoldDB" id="A0A6C0GBW4"/>
<dbReference type="InterPro" id="IPR000792">
    <property type="entry name" value="Tscrpt_reg_LuxR_C"/>
</dbReference>
<evidence type="ECO:0000256" key="1">
    <source>
        <dbReference type="ARBA" id="ARBA00023125"/>
    </source>
</evidence>
<dbReference type="InterPro" id="IPR016032">
    <property type="entry name" value="Sig_transdc_resp-reg_C-effctor"/>
</dbReference>
<dbReference type="CDD" id="cd06170">
    <property type="entry name" value="LuxR_C_like"/>
    <property type="match status" value="1"/>
</dbReference>
<keyword evidence="7" id="KW-1185">Reference proteome</keyword>
<proteinExistence type="predicted"/>
<dbReference type="SUPFAM" id="SSF46894">
    <property type="entry name" value="C-terminal effector domain of the bipartite response regulators"/>
    <property type="match status" value="1"/>
</dbReference>
<dbReference type="InterPro" id="IPR011006">
    <property type="entry name" value="CheY-like_superfamily"/>
</dbReference>
<evidence type="ECO:0000259" key="5">
    <source>
        <dbReference type="PROSITE" id="PS50110"/>
    </source>
</evidence>
<dbReference type="EMBL" id="CP048222">
    <property type="protein sequence ID" value="QHT65240.1"/>
    <property type="molecule type" value="Genomic_DNA"/>
</dbReference>
<dbReference type="Gene3D" id="3.40.50.2300">
    <property type="match status" value="1"/>
</dbReference>
<dbReference type="RefSeq" id="WP_162441328.1">
    <property type="nucleotide sequence ID" value="NZ_CP048222.1"/>
</dbReference>
<dbReference type="PANTHER" id="PTHR43214">
    <property type="entry name" value="TWO-COMPONENT RESPONSE REGULATOR"/>
    <property type="match status" value="1"/>
</dbReference>
<feature type="domain" description="Response regulatory" evidence="5">
    <location>
        <begin position="8"/>
        <end position="129"/>
    </location>
</feature>
<evidence type="ECO:0000256" key="2">
    <source>
        <dbReference type="PROSITE-ProRule" id="PRU00169"/>
    </source>
</evidence>
<dbReference type="GO" id="GO:0006355">
    <property type="term" value="P:regulation of DNA-templated transcription"/>
    <property type="evidence" value="ECO:0007669"/>
    <property type="project" value="InterPro"/>
</dbReference>
<feature type="transmembrane region" description="Helical" evidence="3">
    <location>
        <begin position="21"/>
        <end position="38"/>
    </location>
</feature>
<dbReference type="GO" id="GO:0000160">
    <property type="term" value="P:phosphorelay signal transduction system"/>
    <property type="evidence" value="ECO:0007669"/>
    <property type="project" value="InterPro"/>
</dbReference>
<dbReference type="PROSITE" id="PS50110">
    <property type="entry name" value="RESPONSE_REGULATORY"/>
    <property type="match status" value="1"/>
</dbReference>
<organism evidence="6 7">
    <name type="scientific">Rhodocytophaga rosea</name>
    <dbReference type="NCBI Taxonomy" id="2704465"/>
    <lineage>
        <taxon>Bacteria</taxon>
        <taxon>Pseudomonadati</taxon>
        <taxon>Bacteroidota</taxon>
        <taxon>Cytophagia</taxon>
        <taxon>Cytophagales</taxon>
        <taxon>Rhodocytophagaceae</taxon>
        <taxon>Rhodocytophaga</taxon>
    </lineage>
</organism>
<keyword evidence="1" id="KW-0238">DNA-binding</keyword>
<dbReference type="SMART" id="SM00421">
    <property type="entry name" value="HTH_LUXR"/>
    <property type="match status" value="1"/>
</dbReference>
<dbReference type="PROSITE" id="PS50043">
    <property type="entry name" value="HTH_LUXR_2"/>
    <property type="match status" value="1"/>
</dbReference>
<evidence type="ECO:0000259" key="4">
    <source>
        <dbReference type="PROSITE" id="PS50043"/>
    </source>
</evidence>
<dbReference type="PANTHER" id="PTHR43214:SF43">
    <property type="entry name" value="TWO-COMPONENT RESPONSE REGULATOR"/>
    <property type="match status" value="1"/>
</dbReference>
<name>A0A6C0GBW4_9BACT</name>
<dbReference type="KEGG" id="rhoz:GXP67_00400"/>
<dbReference type="InterPro" id="IPR001789">
    <property type="entry name" value="Sig_transdc_resp-reg_receiver"/>
</dbReference>
<gene>
    <name evidence="6" type="ORF">GXP67_00400</name>
</gene>
<protein>
    <submittedName>
        <fullName evidence="6">Response regulator transcription factor</fullName>
    </submittedName>
</protein>
<evidence type="ECO:0000313" key="7">
    <source>
        <dbReference type="Proteomes" id="UP000480178"/>
    </source>
</evidence>
<dbReference type="SUPFAM" id="SSF52172">
    <property type="entry name" value="CheY-like"/>
    <property type="match status" value="1"/>
</dbReference>
<keyword evidence="3" id="KW-0812">Transmembrane</keyword>
<dbReference type="PRINTS" id="PR00038">
    <property type="entry name" value="HTHLUXR"/>
</dbReference>
<keyword evidence="3" id="KW-1133">Transmembrane helix</keyword>
<sequence>MTVKKNIRVSIVEYNKTRREGLALLVNSTFGYCVINAYENCKILLHRLPTEYPDVVLAAWQSFNGYTFDSACIKCISQIKQMAPYTKVIIFNGIDYQKVIFQTLKAGADGYLIQFTSPAKLLESIKEVYEGGAPLSPVIARAIVASFHKNISSTLSPREVQVLELLAKCKTYAVIAEDLFIDRETARSHIKNIYWKLEVHSKAAAIEKALSEKII</sequence>
<keyword evidence="3" id="KW-0472">Membrane</keyword>
<evidence type="ECO:0000256" key="3">
    <source>
        <dbReference type="SAM" id="Phobius"/>
    </source>
</evidence>
<evidence type="ECO:0000313" key="6">
    <source>
        <dbReference type="EMBL" id="QHT65240.1"/>
    </source>
</evidence>
<dbReference type="GO" id="GO:0003677">
    <property type="term" value="F:DNA binding"/>
    <property type="evidence" value="ECO:0007669"/>
    <property type="project" value="UniProtKB-KW"/>
</dbReference>
<comment type="caution">
    <text evidence="2">Lacks conserved residue(s) required for the propagation of feature annotation.</text>
</comment>